<organism evidence="2">
    <name type="scientific">Castor canadensis</name>
    <name type="common">American beaver</name>
    <dbReference type="NCBI Taxonomy" id="51338"/>
    <lineage>
        <taxon>Eukaryota</taxon>
        <taxon>Metazoa</taxon>
        <taxon>Chordata</taxon>
        <taxon>Craniata</taxon>
        <taxon>Vertebrata</taxon>
        <taxon>Euteleostomi</taxon>
        <taxon>Mammalia</taxon>
        <taxon>Eutheria</taxon>
        <taxon>Euarchontoglires</taxon>
        <taxon>Glires</taxon>
        <taxon>Rodentia</taxon>
        <taxon>Castorimorpha</taxon>
        <taxon>Castoridae</taxon>
        <taxon>Castor</taxon>
    </lineage>
</organism>
<evidence type="ECO:0000313" key="2">
    <source>
        <dbReference type="RefSeq" id="XP_020033951.1"/>
    </source>
</evidence>
<dbReference type="OrthoDB" id="9838453at2759"/>
<dbReference type="KEGG" id="ccan:109695692"/>
<feature type="region of interest" description="Disordered" evidence="1">
    <location>
        <begin position="30"/>
        <end position="139"/>
    </location>
</feature>
<gene>
    <name evidence="2" type="primary">LOC109695692</name>
</gene>
<dbReference type="RefSeq" id="XP_020033951.1">
    <property type="nucleotide sequence ID" value="XM_020178362.1"/>
</dbReference>
<protein>
    <submittedName>
        <fullName evidence="2">Uncharacterized protein LOC109695692</fullName>
    </submittedName>
</protein>
<accession>A0A8B7VPR7</accession>
<reference evidence="2" key="1">
    <citation type="submission" date="2025-08" db="UniProtKB">
        <authorList>
            <consortium name="RefSeq"/>
        </authorList>
    </citation>
    <scope>IDENTIFICATION</scope>
    <source>
        <tissue evidence="2">Leukocyte</tissue>
    </source>
</reference>
<dbReference type="AlphaFoldDB" id="A0A8B7VPR7"/>
<evidence type="ECO:0000256" key="1">
    <source>
        <dbReference type="SAM" id="MobiDB-lite"/>
    </source>
</evidence>
<proteinExistence type="predicted"/>
<sequence>MPPCSPPFQESTIAGVKTFYSINDLLEKVQGKRNNKCPPPYAGSSPSPEGVRERGVGGQHAPHPQPRPGGAKRAGRKEARFRTLRPPSEGEGDQGREAINSPSVRASPRRVPLPRPHAGHPSPRPAPLGTPDTAGVSGVPLQRAPAVGGAAPAAGKGEVRTYLSLLSTPSWIHLSTSPQSIMACRRLLSAGNVIRDPLRWATPPLGM</sequence>
<name>A0A8B7VPR7_CASCN</name>